<dbReference type="STRING" id="865937.Gilli_1432"/>
<dbReference type="eggNOG" id="COG4068">
    <property type="taxonomic scope" value="Bacteria"/>
</dbReference>
<keyword evidence="2" id="KW-1185">Reference proteome</keyword>
<dbReference type="RefSeq" id="WP_006988402.1">
    <property type="nucleotide sequence ID" value="NZ_JH594606.1"/>
</dbReference>
<dbReference type="OrthoDB" id="5187906at2"/>
<dbReference type="AlphaFoldDB" id="H2BXS4"/>
<dbReference type="EMBL" id="JH594606">
    <property type="protein sequence ID" value="EHQ02087.1"/>
    <property type="molecule type" value="Genomic_DNA"/>
</dbReference>
<evidence type="ECO:0008006" key="3">
    <source>
        <dbReference type="Google" id="ProtNLM"/>
    </source>
</evidence>
<sequence length="128" mass="15332">MDDKRYCLSCNKKLEGRRDKKFCDPYCKSNYHYQKAQKGAGSFYARVDRQLKTNRRILKSFNKAGKATVRAEILLQQGFNPTFFSHYWKNKSGDIYLFVYEFGFLSKIENGKKKYILVKWQSYMENFK</sequence>
<gene>
    <name evidence="1" type="ORF">Gilli_1432</name>
</gene>
<dbReference type="HOGENOM" id="CLU_148614_0_0_10"/>
<evidence type="ECO:0000313" key="2">
    <source>
        <dbReference type="Proteomes" id="UP000003844"/>
    </source>
</evidence>
<reference evidence="2" key="1">
    <citation type="journal article" date="2012" name="Stand. Genomic Sci.">
        <title>Genome sequence of the Antarctic rhodopsins-containing flavobacterium Gillisia limnaea type strain (R-8282(T)).</title>
        <authorList>
            <person name="Riedel T."/>
            <person name="Held B."/>
            <person name="Nolan M."/>
            <person name="Lucas S."/>
            <person name="Lapidus A."/>
            <person name="Tice H."/>
            <person name="Del Rio T.G."/>
            <person name="Cheng J.F."/>
            <person name="Han C."/>
            <person name="Tapia R."/>
            <person name="Goodwin L.A."/>
            <person name="Pitluck S."/>
            <person name="Liolios K."/>
            <person name="Mavromatis K."/>
            <person name="Pagani I."/>
            <person name="Ivanova N."/>
            <person name="Mikhailova N."/>
            <person name="Pati A."/>
            <person name="Chen A."/>
            <person name="Palaniappan K."/>
            <person name="Land M."/>
            <person name="Rohde M."/>
            <person name="Tindall B.J."/>
            <person name="Detter J.C."/>
            <person name="Goker M."/>
            <person name="Bristow J."/>
            <person name="Eisen J.A."/>
            <person name="Markowitz V."/>
            <person name="Hugenholtz P."/>
            <person name="Kyrpides N.C."/>
            <person name="Klenk H.P."/>
            <person name="Woyke T."/>
        </authorList>
    </citation>
    <scope>NUCLEOTIDE SEQUENCE [LARGE SCALE GENOMIC DNA]</scope>
    <source>
        <strain evidence="2">DSM 15749 / LMG 21470 / R-8282</strain>
    </source>
</reference>
<name>H2BXS4_GILLR</name>
<proteinExistence type="predicted"/>
<accession>H2BXS4</accession>
<protein>
    <recommendedName>
        <fullName evidence="3">DUF2116 family Zn-ribbon domain-containing protein</fullName>
    </recommendedName>
</protein>
<evidence type="ECO:0000313" key="1">
    <source>
        <dbReference type="EMBL" id="EHQ02087.1"/>
    </source>
</evidence>
<organism evidence="1 2">
    <name type="scientific">Gillisia limnaea (strain DSM 15749 / LMG 21470 / R-8282)</name>
    <dbReference type="NCBI Taxonomy" id="865937"/>
    <lineage>
        <taxon>Bacteria</taxon>
        <taxon>Pseudomonadati</taxon>
        <taxon>Bacteroidota</taxon>
        <taxon>Flavobacteriia</taxon>
        <taxon>Flavobacteriales</taxon>
        <taxon>Flavobacteriaceae</taxon>
        <taxon>Gillisia</taxon>
    </lineage>
</organism>
<dbReference type="Proteomes" id="UP000003844">
    <property type="component" value="Unassembled WGS sequence"/>
</dbReference>